<dbReference type="NCBIfam" id="NF046040">
    <property type="entry name" value="RelB_antitoxin"/>
    <property type="match status" value="1"/>
</dbReference>
<reference evidence="2" key="1">
    <citation type="journal article" date="2019" name="Int. J. Syst. Evol. Microbiol.">
        <title>The Global Catalogue of Microorganisms (GCM) 10K type strain sequencing project: providing services to taxonomists for standard genome sequencing and annotation.</title>
        <authorList>
            <consortium name="The Broad Institute Genomics Platform"/>
            <consortium name="The Broad Institute Genome Sequencing Center for Infectious Disease"/>
            <person name="Wu L."/>
            <person name="Ma J."/>
        </authorList>
    </citation>
    <scope>NUCLEOTIDE SEQUENCE [LARGE SCALE GENOMIC DNA]</scope>
    <source>
        <strain evidence="2">CCM 9110</strain>
    </source>
</reference>
<name>A0ABW4BIS9_9LACO</name>
<dbReference type="RefSeq" id="WP_204118214.1">
    <property type="nucleotide sequence ID" value="NZ_BOLV01000003.1"/>
</dbReference>
<gene>
    <name evidence="1" type="primary">relB</name>
    <name evidence="1" type="ORF">ACFQ41_06845</name>
</gene>
<dbReference type="InterPro" id="IPR046257">
    <property type="entry name" value="DUF6290"/>
</dbReference>
<evidence type="ECO:0000313" key="2">
    <source>
        <dbReference type="Proteomes" id="UP001597199"/>
    </source>
</evidence>
<dbReference type="EMBL" id="JBHTOA010000030">
    <property type="protein sequence ID" value="MFD1399022.1"/>
    <property type="molecule type" value="Genomic_DNA"/>
</dbReference>
<accession>A0ABW4BIS9</accession>
<proteinExistence type="predicted"/>
<protein>
    <submittedName>
        <fullName evidence="1">Type II toxin-antitoxin system RelB family antitoxin</fullName>
    </submittedName>
</protein>
<comment type="caution">
    <text evidence="1">The sequence shown here is derived from an EMBL/GenBank/DDBJ whole genome shotgun (WGS) entry which is preliminary data.</text>
</comment>
<organism evidence="1 2">
    <name type="scientific">Lacticaseibacillus suilingensis</name>
    <dbReference type="NCBI Taxonomy" id="2799577"/>
    <lineage>
        <taxon>Bacteria</taxon>
        <taxon>Bacillati</taxon>
        <taxon>Bacillota</taxon>
        <taxon>Bacilli</taxon>
        <taxon>Lactobacillales</taxon>
        <taxon>Lactobacillaceae</taxon>
        <taxon>Lacticaseibacillus</taxon>
    </lineage>
</organism>
<sequence>MAETTVTSLRFKKDQYDQLKHLADFEGVSVTTYMRRAVLERMEDEADYKDAQANRAESKGATMSRIEIMKQLGMKP</sequence>
<keyword evidence="2" id="KW-1185">Reference proteome</keyword>
<evidence type="ECO:0000313" key="1">
    <source>
        <dbReference type="EMBL" id="MFD1399022.1"/>
    </source>
</evidence>
<dbReference type="Proteomes" id="UP001597199">
    <property type="component" value="Unassembled WGS sequence"/>
</dbReference>
<dbReference type="Pfam" id="PF19807">
    <property type="entry name" value="DUF6290"/>
    <property type="match status" value="1"/>
</dbReference>